<organism evidence="7 8">
    <name type="scientific">Shinella pollutisoli</name>
    <dbReference type="NCBI Taxonomy" id="2250594"/>
    <lineage>
        <taxon>Bacteria</taxon>
        <taxon>Pseudomonadati</taxon>
        <taxon>Pseudomonadota</taxon>
        <taxon>Alphaproteobacteria</taxon>
        <taxon>Hyphomicrobiales</taxon>
        <taxon>Rhizobiaceae</taxon>
        <taxon>Shinella</taxon>
    </lineage>
</organism>
<evidence type="ECO:0000256" key="5">
    <source>
        <dbReference type="ARBA" id="ARBA00023136"/>
    </source>
</evidence>
<feature type="transmembrane region" description="Helical" evidence="6">
    <location>
        <begin position="365"/>
        <end position="385"/>
    </location>
</feature>
<reference evidence="8" key="1">
    <citation type="journal article" date="2019" name="Int. J. Syst. Evol. Microbiol.">
        <title>The Global Catalogue of Microorganisms (GCM) 10K type strain sequencing project: providing services to taxonomists for standard genome sequencing and annotation.</title>
        <authorList>
            <consortium name="The Broad Institute Genomics Platform"/>
            <consortium name="The Broad Institute Genome Sequencing Center for Infectious Disease"/>
            <person name="Wu L."/>
            <person name="Ma J."/>
        </authorList>
    </citation>
    <scope>NUCLEOTIDE SEQUENCE [LARGE SCALE GENOMIC DNA]</scope>
    <source>
        <strain evidence="8">KCTC 52677</strain>
    </source>
</reference>
<comment type="caution">
    <text evidence="7">The sequence shown here is derived from an EMBL/GenBank/DDBJ whole genome shotgun (WGS) entry which is preliminary data.</text>
</comment>
<name>A0ABV7DAU3_9HYPH</name>
<dbReference type="PANTHER" id="PTHR12778:SF10">
    <property type="entry name" value="MAJOR FACILITATOR SUPERFAMILY DOMAIN-CONTAINING PROTEIN 3"/>
    <property type="match status" value="1"/>
</dbReference>
<feature type="transmembrane region" description="Helical" evidence="6">
    <location>
        <begin position="157"/>
        <end position="181"/>
    </location>
</feature>
<proteinExistence type="predicted"/>
<keyword evidence="5 6" id="KW-0472">Membrane</keyword>
<dbReference type="RefSeq" id="WP_257315842.1">
    <property type="nucleotide sequence ID" value="NZ_JANFDG010000015.1"/>
</dbReference>
<protein>
    <submittedName>
        <fullName evidence="7">MFS transporter</fullName>
    </submittedName>
</protein>
<evidence type="ECO:0000313" key="8">
    <source>
        <dbReference type="Proteomes" id="UP001595377"/>
    </source>
</evidence>
<feature type="transmembrane region" description="Helical" evidence="6">
    <location>
        <begin position="119"/>
        <end position="136"/>
    </location>
</feature>
<gene>
    <name evidence="7" type="ORF">ACFOHH_02940</name>
</gene>
<feature type="transmembrane region" description="Helical" evidence="6">
    <location>
        <begin position="187"/>
        <end position="207"/>
    </location>
</feature>
<comment type="subcellular location">
    <subcellularLocation>
        <location evidence="1">Membrane</location>
        <topology evidence="1">Multi-pass membrane protein</topology>
    </subcellularLocation>
</comment>
<dbReference type="Gene3D" id="1.20.1250.20">
    <property type="entry name" value="MFS general substrate transporter like domains"/>
    <property type="match status" value="1"/>
</dbReference>
<feature type="transmembrane region" description="Helical" evidence="6">
    <location>
        <begin position="57"/>
        <end position="74"/>
    </location>
</feature>
<dbReference type="PANTHER" id="PTHR12778">
    <property type="entry name" value="SOLUTE CARRIER FAMILY 33 ACETYL-COA TRANSPORTER -RELATED"/>
    <property type="match status" value="1"/>
</dbReference>
<dbReference type="Proteomes" id="UP001595377">
    <property type="component" value="Unassembled WGS sequence"/>
</dbReference>
<sequence length="420" mass="43296">MAGNDDAAPLAFADTAAPADAGRRHFFLMIGALYFTQGLPMGLSMEAVPVLMRQNGVSMDVIALVPLAGLPWIMKFLWAPVVDNRWKAGLGRRRSWIVPMQAILVLCLALLAVLPLEGAGLPAAVAALAVGTLASATQDTATDGLAAERLAGRGLAYANALQVGGMMAGFMVGGGGVLMVFDRLGQQGVFLLLALVPALTLVIALSWREPPPPAAPRDGHRARLADTFRRPGIRLLLVLAFIYGGAHAGGLGVSKIFLVDQGWSNRDTGLVATFSGFVMLVLGCPAGSALTARNRWRAMAAGMALAAASFVVWGLVAGGILPTDRSWILLAIGILSVASGFIAVSAATIIMAFGGAGKQAGTDVTVLQSANVFGEMAIAGLVVWAAGRTGYAVTFAGAAAALVLALLFVSRTARTIPVTR</sequence>
<keyword evidence="4 6" id="KW-1133">Transmembrane helix</keyword>
<evidence type="ECO:0000256" key="2">
    <source>
        <dbReference type="ARBA" id="ARBA00022448"/>
    </source>
</evidence>
<accession>A0ABV7DAU3</accession>
<evidence type="ECO:0000313" key="7">
    <source>
        <dbReference type="EMBL" id="MFC3072055.1"/>
    </source>
</evidence>
<dbReference type="EMBL" id="JBHRSP010000003">
    <property type="protein sequence ID" value="MFC3072055.1"/>
    <property type="molecule type" value="Genomic_DNA"/>
</dbReference>
<evidence type="ECO:0000256" key="6">
    <source>
        <dbReference type="SAM" id="Phobius"/>
    </source>
</evidence>
<keyword evidence="3 6" id="KW-0812">Transmembrane</keyword>
<keyword evidence="2" id="KW-0813">Transport</keyword>
<feature type="transmembrane region" description="Helical" evidence="6">
    <location>
        <begin position="95"/>
        <end position="113"/>
    </location>
</feature>
<dbReference type="InterPro" id="IPR024371">
    <property type="entry name" value="AcetylCoA_trans_1-like"/>
</dbReference>
<evidence type="ECO:0000256" key="4">
    <source>
        <dbReference type="ARBA" id="ARBA00022989"/>
    </source>
</evidence>
<feature type="transmembrane region" description="Helical" evidence="6">
    <location>
        <begin position="299"/>
        <end position="321"/>
    </location>
</feature>
<feature type="transmembrane region" description="Helical" evidence="6">
    <location>
        <begin position="391"/>
        <end position="410"/>
    </location>
</feature>
<feature type="transmembrane region" description="Helical" evidence="6">
    <location>
        <begin position="26"/>
        <end position="45"/>
    </location>
</feature>
<evidence type="ECO:0000256" key="3">
    <source>
        <dbReference type="ARBA" id="ARBA00022692"/>
    </source>
</evidence>
<dbReference type="Pfam" id="PF13000">
    <property type="entry name" value="Acatn"/>
    <property type="match status" value="1"/>
</dbReference>
<dbReference type="SUPFAM" id="SSF103473">
    <property type="entry name" value="MFS general substrate transporter"/>
    <property type="match status" value="1"/>
</dbReference>
<feature type="transmembrane region" description="Helical" evidence="6">
    <location>
        <begin position="327"/>
        <end position="353"/>
    </location>
</feature>
<dbReference type="InterPro" id="IPR036259">
    <property type="entry name" value="MFS_trans_sf"/>
</dbReference>
<feature type="transmembrane region" description="Helical" evidence="6">
    <location>
        <begin position="270"/>
        <end position="292"/>
    </location>
</feature>
<dbReference type="InterPro" id="IPR004752">
    <property type="entry name" value="AmpG_permease/AT-1"/>
</dbReference>
<feature type="transmembrane region" description="Helical" evidence="6">
    <location>
        <begin position="235"/>
        <end position="258"/>
    </location>
</feature>
<evidence type="ECO:0000256" key="1">
    <source>
        <dbReference type="ARBA" id="ARBA00004141"/>
    </source>
</evidence>
<keyword evidence="8" id="KW-1185">Reference proteome</keyword>